<dbReference type="InterPro" id="IPR008995">
    <property type="entry name" value="Mo/tungstate-bd_C_term_dom"/>
</dbReference>
<dbReference type="InterPro" id="IPR050093">
    <property type="entry name" value="ABC_SmlMolc_Importer"/>
</dbReference>
<evidence type="ECO:0000313" key="6">
    <source>
        <dbReference type="EMBL" id="GGF70755.1"/>
    </source>
</evidence>
<keyword evidence="4 6" id="KW-0067">ATP-binding</keyword>
<dbReference type="GO" id="GO:0015697">
    <property type="term" value="P:quaternary ammonium group transport"/>
    <property type="evidence" value="ECO:0007669"/>
    <property type="project" value="UniProtKB-ARBA"/>
</dbReference>
<dbReference type="InterPro" id="IPR017871">
    <property type="entry name" value="ABC_transporter-like_CS"/>
</dbReference>
<sequence>MSVRFENVSFRYPGGTGGVFDIDLEIATGELLAVIGPSGSGKSTLLKLLSGFAVPDTGRILVDGRDVTRLPPHERALGVVFQSYALFPHMSLWRNVAYPLKVRKIAKKERRARALDALARVGLADFAERAPPSLSGGQQQRVALARALVFSPRALLLDEPLSALDASLRNDLRDEIVRVQRGAGIATLHVTHDQEEALSMGDRVAVMHAGRLVQVAKPRELYDRPLNRTVAAFVGHANLWPGVVEAAGRVGTPLGLLACDTTGFANGAQVTVLARPEAVQPLAELPNASRPNVFYGLVNADRFLGAQRRCDLEVGSGIVRIETTIRTAIHAVSIPPEAIRLLPPDSTASQNPAHTGKPS</sequence>
<dbReference type="Proteomes" id="UP000606044">
    <property type="component" value="Unassembled WGS sequence"/>
</dbReference>
<reference evidence="6" key="2">
    <citation type="submission" date="2020-09" db="EMBL/GenBank/DDBJ databases">
        <authorList>
            <person name="Sun Q."/>
            <person name="Sedlacek I."/>
        </authorList>
    </citation>
    <scope>NUCLEOTIDE SEQUENCE</scope>
    <source>
        <strain evidence="6">CCM 7897</strain>
    </source>
</reference>
<dbReference type="SMART" id="SM00382">
    <property type="entry name" value="AAA"/>
    <property type="match status" value="1"/>
</dbReference>
<dbReference type="AlphaFoldDB" id="A0A917FE63"/>
<dbReference type="GO" id="GO:0016887">
    <property type="term" value="F:ATP hydrolysis activity"/>
    <property type="evidence" value="ECO:0007669"/>
    <property type="project" value="InterPro"/>
</dbReference>
<dbReference type="Gene3D" id="3.40.50.300">
    <property type="entry name" value="P-loop containing nucleotide triphosphate hydrolases"/>
    <property type="match status" value="1"/>
</dbReference>
<dbReference type="InterPro" id="IPR003593">
    <property type="entry name" value="AAA+_ATPase"/>
</dbReference>
<keyword evidence="2" id="KW-0813">Transport</keyword>
<protein>
    <submittedName>
        <fullName evidence="6">ABC transporter ATP-binding protein</fullName>
    </submittedName>
</protein>
<dbReference type="Pfam" id="PF00005">
    <property type="entry name" value="ABC_tran"/>
    <property type="match status" value="1"/>
</dbReference>
<reference evidence="6" key="1">
    <citation type="journal article" date="2014" name="Int. J. Syst. Evol. Microbiol.">
        <title>Complete genome sequence of Corynebacterium casei LMG S-19264T (=DSM 44701T), isolated from a smear-ripened cheese.</title>
        <authorList>
            <consortium name="US DOE Joint Genome Institute (JGI-PGF)"/>
            <person name="Walter F."/>
            <person name="Albersmeier A."/>
            <person name="Kalinowski J."/>
            <person name="Ruckert C."/>
        </authorList>
    </citation>
    <scope>NUCLEOTIDE SEQUENCE</scope>
    <source>
        <strain evidence="6">CCM 7897</strain>
    </source>
</reference>
<feature type="domain" description="ABC transporter" evidence="5">
    <location>
        <begin position="3"/>
        <end position="234"/>
    </location>
</feature>
<dbReference type="SUPFAM" id="SSF50331">
    <property type="entry name" value="MOP-like"/>
    <property type="match status" value="1"/>
</dbReference>
<evidence type="ECO:0000256" key="1">
    <source>
        <dbReference type="ARBA" id="ARBA00005417"/>
    </source>
</evidence>
<dbReference type="GO" id="GO:0005524">
    <property type="term" value="F:ATP binding"/>
    <property type="evidence" value="ECO:0007669"/>
    <property type="project" value="UniProtKB-KW"/>
</dbReference>
<dbReference type="InterPro" id="IPR027417">
    <property type="entry name" value="P-loop_NTPase"/>
</dbReference>
<dbReference type="PANTHER" id="PTHR42781">
    <property type="entry name" value="SPERMIDINE/PUTRESCINE IMPORT ATP-BINDING PROTEIN POTA"/>
    <property type="match status" value="1"/>
</dbReference>
<keyword evidence="3" id="KW-0547">Nucleotide-binding</keyword>
<evidence type="ECO:0000256" key="3">
    <source>
        <dbReference type="ARBA" id="ARBA00022741"/>
    </source>
</evidence>
<dbReference type="PROSITE" id="PS00211">
    <property type="entry name" value="ABC_TRANSPORTER_1"/>
    <property type="match status" value="1"/>
</dbReference>
<dbReference type="PANTHER" id="PTHR42781:SF4">
    <property type="entry name" value="SPERMIDINE_PUTRESCINE IMPORT ATP-BINDING PROTEIN POTA"/>
    <property type="match status" value="1"/>
</dbReference>
<comment type="similarity">
    <text evidence="1">Belongs to the ABC transporter superfamily.</text>
</comment>
<dbReference type="FunFam" id="3.40.50.300:FF:000425">
    <property type="entry name" value="Probable ABC transporter, ATP-binding subunit"/>
    <property type="match status" value="1"/>
</dbReference>
<dbReference type="RefSeq" id="WP_188580508.1">
    <property type="nucleotide sequence ID" value="NZ_BMCT01000004.1"/>
</dbReference>
<organism evidence="6 7">
    <name type="scientific">Azorhizobium oxalatiphilum</name>
    <dbReference type="NCBI Taxonomy" id="980631"/>
    <lineage>
        <taxon>Bacteria</taxon>
        <taxon>Pseudomonadati</taxon>
        <taxon>Pseudomonadota</taxon>
        <taxon>Alphaproteobacteria</taxon>
        <taxon>Hyphomicrobiales</taxon>
        <taxon>Xanthobacteraceae</taxon>
        <taxon>Azorhizobium</taxon>
    </lineage>
</organism>
<evidence type="ECO:0000259" key="5">
    <source>
        <dbReference type="PROSITE" id="PS50893"/>
    </source>
</evidence>
<dbReference type="InterPro" id="IPR003439">
    <property type="entry name" value="ABC_transporter-like_ATP-bd"/>
</dbReference>
<keyword evidence="7" id="KW-1185">Reference proteome</keyword>
<name>A0A917FE63_9HYPH</name>
<dbReference type="SUPFAM" id="SSF52540">
    <property type="entry name" value="P-loop containing nucleoside triphosphate hydrolases"/>
    <property type="match status" value="1"/>
</dbReference>
<proteinExistence type="inferred from homology"/>
<dbReference type="EMBL" id="BMCT01000004">
    <property type="protein sequence ID" value="GGF70755.1"/>
    <property type="molecule type" value="Genomic_DNA"/>
</dbReference>
<accession>A0A917FE63</accession>
<evidence type="ECO:0000313" key="7">
    <source>
        <dbReference type="Proteomes" id="UP000606044"/>
    </source>
</evidence>
<dbReference type="PROSITE" id="PS50893">
    <property type="entry name" value="ABC_TRANSPORTER_2"/>
    <property type="match status" value="1"/>
</dbReference>
<dbReference type="Gene3D" id="2.40.50.100">
    <property type="match status" value="1"/>
</dbReference>
<evidence type="ECO:0000256" key="2">
    <source>
        <dbReference type="ARBA" id="ARBA00022448"/>
    </source>
</evidence>
<comment type="caution">
    <text evidence="6">The sequence shown here is derived from an EMBL/GenBank/DDBJ whole genome shotgun (WGS) entry which is preliminary data.</text>
</comment>
<gene>
    <name evidence="6" type="ORF">GCM10007301_33130</name>
</gene>
<evidence type="ECO:0000256" key="4">
    <source>
        <dbReference type="ARBA" id="ARBA00022840"/>
    </source>
</evidence>